<name>A0A182QWH5_9DIPT</name>
<dbReference type="AlphaFoldDB" id="A0A182QWH5"/>
<dbReference type="Proteomes" id="UP000075886">
    <property type="component" value="Unassembled WGS sequence"/>
</dbReference>
<reference evidence="2" key="2">
    <citation type="submission" date="2020-05" db="UniProtKB">
        <authorList>
            <consortium name="EnsemblMetazoa"/>
        </authorList>
    </citation>
    <scope>IDENTIFICATION</scope>
    <source>
        <strain evidence="2">FAR1</strain>
    </source>
</reference>
<evidence type="ECO:0000313" key="3">
    <source>
        <dbReference type="Proteomes" id="UP000075886"/>
    </source>
</evidence>
<feature type="region of interest" description="Disordered" evidence="1">
    <location>
        <begin position="1"/>
        <end position="27"/>
    </location>
</feature>
<sequence>MSAASSAGKRSPAIRSNGPGRVGGPEVIWPEAATTDCDEGADGGGGGGGGGEGGRSPQHLVLLVQVQDHRLQAVAFLLQLQVQLADDLHLDAGLRRRIVAIDVVRVQVAVEVLELVEHPLAAGPAAGTTAEQRMDRGGTRPGRARPITRRCPQENHFAQTRLLGALTPEGMQRKAFSLLWLRVPFYTEIS</sequence>
<evidence type="ECO:0000256" key="1">
    <source>
        <dbReference type="SAM" id="MobiDB-lite"/>
    </source>
</evidence>
<dbReference type="EMBL" id="AXCN02002154">
    <property type="status" value="NOT_ANNOTATED_CDS"/>
    <property type="molecule type" value="Genomic_DNA"/>
</dbReference>
<evidence type="ECO:0000313" key="2">
    <source>
        <dbReference type="EnsemblMetazoa" id="AFAF018257-PA"/>
    </source>
</evidence>
<reference evidence="3" key="1">
    <citation type="submission" date="2014-01" db="EMBL/GenBank/DDBJ databases">
        <title>The Genome Sequence of Anopheles farauti FAR1 (V2).</title>
        <authorList>
            <consortium name="The Broad Institute Genomics Platform"/>
            <person name="Neafsey D.E."/>
            <person name="Besansky N."/>
            <person name="Howell P."/>
            <person name="Walton C."/>
            <person name="Young S.K."/>
            <person name="Zeng Q."/>
            <person name="Gargeya S."/>
            <person name="Fitzgerald M."/>
            <person name="Haas B."/>
            <person name="Abouelleil A."/>
            <person name="Allen A.W."/>
            <person name="Alvarado L."/>
            <person name="Arachchi H.M."/>
            <person name="Berlin A.M."/>
            <person name="Chapman S.B."/>
            <person name="Gainer-Dewar J."/>
            <person name="Goldberg J."/>
            <person name="Griggs A."/>
            <person name="Gujja S."/>
            <person name="Hansen M."/>
            <person name="Howarth C."/>
            <person name="Imamovic A."/>
            <person name="Ireland A."/>
            <person name="Larimer J."/>
            <person name="McCowan C."/>
            <person name="Murphy C."/>
            <person name="Pearson M."/>
            <person name="Poon T.W."/>
            <person name="Priest M."/>
            <person name="Roberts A."/>
            <person name="Saif S."/>
            <person name="Shea T."/>
            <person name="Sisk P."/>
            <person name="Sykes S."/>
            <person name="Wortman J."/>
            <person name="Nusbaum C."/>
            <person name="Birren B."/>
        </authorList>
    </citation>
    <scope>NUCLEOTIDE SEQUENCE [LARGE SCALE GENOMIC DNA]</scope>
    <source>
        <strain evidence="3">FAR1</strain>
    </source>
</reference>
<keyword evidence="3" id="KW-1185">Reference proteome</keyword>
<dbReference type="EnsemblMetazoa" id="AFAF018257-RA">
    <property type="protein sequence ID" value="AFAF018257-PA"/>
    <property type="gene ID" value="AFAF018257"/>
</dbReference>
<feature type="compositionally biased region" description="Gly residues" evidence="1">
    <location>
        <begin position="42"/>
        <end position="54"/>
    </location>
</feature>
<dbReference type="VEuPathDB" id="VectorBase:AFAF018257"/>
<feature type="region of interest" description="Disordered" evidence="1">
    <location>
        <begin position="35"/>
        <end position="54"/>
    </location>
</feature>
<feature type="region of interest" description="Disordered" evidence="1">
    <location>
        <begin position="124"/>
        <end position="147"/>
    </location>
</feature>
<proteinExistence type="predicted"/>
<organism evidence="2 3">
    <name type="scientific">Anopheles farauti</name>
    <dbReference type="NCBI Taxonomy" id="69004"/>
    <lineage>
        <taxon>Eukaryota</taxon>
        <taxon>Metazoa</taxon>
        <taxon>Ecdysozoa</taxon>
        <taxon>Arthropoda</taxon>
        <taxon>Hexapoda</taxon>
        <taxon>Insecta</taxon>
        <taxon>Pterygota</taxon>
        <taxon>Neoptera</taxon>
        <taxon>Endopterygota</taxon>
        <taxon>Diptera</taxon>
        <taxon>Nematocera</taxon>
        <taxon>Culicoidea</taxon>
        <taxon>Culicidae</taxon>
        <taxon>Anophelinae</taxon>
        <taxon>Anopheles</taxon>
    </lineage>
</organism>
<protein>
    <submittedName>
        <fullName evidence="2">Uncharacterized protein</fullName>
    </submittedName>
</protein>
<accession>A0A182QWH5</accession>